<sequence>MPQFSPMSWPFVALFLVGLSLSVCVGMWWEGPSYYSFIRVSRRSHVPRLFVWGKVVGK</sequence>
<accession>A0A3G1GHK8</accession>
<dbReference type="EMBL" id="KY007143">
    <property type="protein sequence ID" value="APA19212.1"/>
    <property type="molecule type" value="Genomic_DNA"/>
</dbReference>
<keyword evidence="2" id="KW-0496">Mitochondrion</keyword>
<dbReference type="AlphaFoldDB" id="A0A3G1GHK8"/>
<keyword evidence="1" id="KW-0732">Signal</keyword>
<evidence type="ECO:0000313" key="2">
    <source>
        <dbReference type="EMBL" id="APA19212.1"/>
    </source>
</evidence>
<protein>
    <submittedName>
        <fullName evidence="2">ATP synthase F0 subunit 8</fullName>
    </submittedName>
</protein>
<geneLocation type="mitochondrion" evidence="2"/>
<proteinExistence type="predicted"/>
<evidence type="ECO:0000256" key="1">
    <source>
        <dbReference type="SAM" id="SignalP"/>
    </source>
</evidence>
<gene>
    <name evidence="2" type="primary">atp8</name>
</gene>
<name>A0A3G1GHK8_9BIVA</name>
<organism evidence="2">
    <name type="scientific">Sinosolenaia oleivora</name>
    <dbReference type="NCBI Taxonomy" id="3237505"/>
    <lineage>
        <taxon>Eukaryota</taxon>
        <taxon>Metazoa</taxon>
        <taxon>Spiralia</taxon>
        <taxon>Lophotrochozoa</taxon>
        <taxon>Mollusca</taxon>
        <taxon>Bivalvia</taxon>
        <taxon>Autobranchia</taxon>
        <taxon>Heteroconchia</taxon>
        <taxon>Palaeoheterodonta</taxon>
        <taxon>Unionida</taxon>
        <taxon>Unionoidea</taxon>
        <taxon>Unionidae</taxon>
        <taxon>Sinosolenaia</taxon>
    </lineage>
</organism>
<feature type="signal peptide" evidence="1">
    <location>
        <begin position="1"/>
        <end position="22"/>
    </location>
</feature>
<reference evidence="2" key="1">
    <citation type="submission" date="2016-10" db="EMBL/GenBank/DDBJ databases">
        <title>Comparative analyses of the complete Maternally and Paternally Inherited mitochondrial genomes of the Endangered Freshwater Mussel Solenaia rivularis (Bivalvia Unionidae) and phylogenetic analyses.</title>
        <authorList>
            <person name="Zhou C.H."/>
            <person name="Huang X.C."/>
            <person name="Wu X.P."/>
            <person name="Ouyang S."/>
        </authorList>
    </citation>
    <scope>NUCLEOTIDE SEQUENCE</scope>
</reference>
<feature type="chain" id="PRO_5018082496" evidence="1">
    <location>
        <begin position="23"/>
        <end position="58"/>
    </location>
</feature>